<keyword evidence="2 5" id="KW-0812">Transmembrane</keyword>
<feature type="transmembrane region" description="Helical" evidence="5">
    <location>
        <begin position="122"/>
        <end position="140"/>
    </location>
</feature>
<comment type="caution">
    <text evidence="7">The sequence shown here is derived from an EMBL/GenBank/DDBJ whole genome shotgun (WGS) entry which is preliminary data.</text>
</comment>
<accession>A0ABX2IRB7</accession>
<keyword evidence="3 5" id="KW-1133">Transmembrane helix</keyword>
<evidence type="ECO:0000313" key="8">
    <source>
        <dbReference type="Proteomes" id="UP000777935"/>
    </source>
</evidence>
<evidence type="ECO:0000256" key="2">
    <source>
        <dbReference type="ARBA" id="ARBA00022692"/>
    </source>
</evidence>
<feature type="transmembrane region" description="Helical" evidence="5">
    <location>
        <begin position="36"/>
        <end position="57"/>
    </location>
</feature>
<evidence type="ECO:0000256" key="5">
    <source>
        <dbReference type="SAM" id="Phobius"/>
    </source>
</evidence>
<comment type="subcellular location">
    <subcellularLocation>
        <location evidence="1">Membrane</location>
        <topology evidence="1">Multi-pass membrane protein</topology>
    </subcellularLocation>
</comment>
<feature type="transmembrane region" description="Helical" evidence="5">
    <location>
        <begin position="6"/>
        <end position="24"/>
    </location>
</feature>
<evidence type="ECO:0000256" key="1">
    <source>
        <dbReference type="ARBA" id="ARBA00004141"/>
    </source>
</evidence>
<feature type="transmembrane region" description="Helical" evidence="5">
    <location>
        <begin position="161"/>
        <end position="181"/>
    </location>
</feature>
<evidence type="ECO:0000259" key="6">
    <source>
        <dbReference type="Pfam" id="PF07298"/>
    </source>
</evidence>
<reference evidence="7 8" key="1">
    <citation type="submission" date="2020-06" db="EMBL/GenBank/DDBJ databases">
        <title>Sulfitobacter algicola sp. nov., isolated from green algae.</title>
        <authorList>
            <person name="Wang C."/>
        </authorList>
    </citation>
    <scope>NUCLEOTIDE SEQUENCE [LARGE SCALE GENOMIC DNA]</scope>
    <source>
        <strain evidence="7 8">1151</strain>
    </source>
</reference>
<keyword evidence="8" id="KW-1185">Reference proteome</keyword>
<gene>
    <name evidence="7" type="ORF">HRQ87_02370</name>
</gene>
<feature type="domain" description="NnrU" evidence="6">
    <location>
        <begin position="7"/>
        <end position="184"/>
    </location>
</feature>
<dbReference type="EMBL" id="JABUFE010000001">
    <property type="protein sequence ID" value="NSX53635.1"/>
    <property type="molecule type" value="Genomic_DNA"/>
</dbReference>
<dbReference type="RefSeq" id="WP_174134808.1">
    <property type="nucleotide sequence ID" value="NZ_JABUFE010000001.1"/>
</dbReference>
<organism evidence="7 8">
    <name type="scientific">Parasulfitobacter algicola</name>
    <dbReference type="NCBI Taxonomy" id="2614809"/>
    <lineage>
        <taxon>Bacteria</taxon>
        <taxon>Pseudomonadati</taxon>
        <taxon>Pseudomonadota</taxon>
        <taxon>Alphaproteobacteria</taxon>
        <taxon>Rhodobacterales</taxon>
        <taxon>Roseobacteraceae</taxon>
        <taxon>Parasulfitobacter</taxon>
    </lineage>
</organism>
<dbReference type="InterPro" id="IPR009915">
    <property type="entry name" value="NnrU_dom"/>
</dbReference>
<dbReference type="Pfam" id="PF07298">
    <property type="entry name" value="NnrU"/>
    <property type="match status" value="1"/>
</dbReference>
<dbReference type="Proteomes" id="UP000777935">
    <property type="component" value="Unassembled WGS sequence"/>
</dbReference>
<protein>
    <submittedName>
        <fullName evidence="7">NnrU family protein</fullName>
    </submittedName>
</protein>
<sequence length="188" mass="20859">MLYWAFLIIGILGWFVVHLFKRWFPDARAKLGNPGKGFVALGVIVSLVLIVVGYRGVDYIPVWQPPFFLTHLNNLLMLLAFYTYGASAAKGAKVWLGTKIRHPQLTGVKIWATAHLLVNGDLAAIILFGSMLAWAVISVITINKAEGPWQRPERAPIKKEIVLIGITIVLFTIVALIHNWLGVYPFGG</sequence>
<name>A0ABX2IRB7_9RHOB</name>
<evidence type="ECO:0000256" key="3">
    <source>
        <dbReference type="ARBA" id="ARBA00022989"/>
    </source>
</evidence>
<evidence type="ECO:0000313" key="7">
    <source>
        <dbReference type="EMBL" id="NSX53635.1"/>
    </source>
</evidence>
<evidence type="ECO:0000256" key="4">
    <source>
        <dbReference type="ARBA" id="ARBA00023136"/>
    </source>
</evidence>
<keyword evidence="4 5" id="KW-0472">Membrane</keyword>
<proteinExistence type="predicted"/>